<geneLocation type="plasmid" evidence="2 3">
    <name>VS116_lp36</name>
</geneLocation>
<keyword evidence="2" id="KW-0614">Plasmid</keyword>
<protein>
    <submittedName>
        <fullName evidence="2">Uncharacterized protein</fullName>
    </submittedName>
</protein>
<evidence type="ECO:0000313" key="2">
    <source>
        <dbReference type="EMBL" id="ACN52816.1"/>
    </source>
</evidence>
<proteinExistence type="predicted"/>
<evidence type="ECO:0000256" key="1">
    <source>
        <dbReference type="SAM" id="Phobius"/>
    </source>
</evidence>
<keyword evidence="1" id="KW-0812">Transmembrane</keyword>
<keyword evidence="1" id="KW-1133">Transmembrane helix</keyword>
<keyword evidence="1" id="KW-0472">Membrane</keyword>
<feature type="transmembrane region" description="Helical" evidence="1">
    <location>
        <begin position="33"/>
        <end position="55"/>
    </location>
</feature>
<sequence>MPSFNLVLKLLLIPLNFPNNFSNSMSKSSYQGLYLVLMLFANKLKSFLFLIIYVFKTSSGY</sequence>
<dbReference type="Proteomes" id="UP000006163">
    <property type="component" value="Plasmid VS116_lp36"/>
</dbReference>
<gene>
    <name evidence="2" type="ORF">BVAVS116_K0025</name>
</gene>
<organism evidence="2 3">
    <name type="scientific">Borreliella valaisiana VS116</name>
    <dbReference type="NCBI Taxonomy" id="445987"/>
    <lineage>
        <taxon>Bacteria</taxon>
        <taxon>Pseudomonadati</taxon>
        <taxon>Spirochaetota</taxon>
        <taxon>Spirochaetia</taxon>
        <taxon>Spirochaetales</taxon>
        <taxon>Borreliaceae</taxon>
        <taxon>Borreliella</taxon>
    </lineage>
</organism>
<dbReference type="EMBL" id="CP001436">
    <property type="protein sequence ID" value="ACN52816.1"/>
    <property type="molecule type" value="Genomic_DNA"/>
</dbReference>
<reference evidence="2 3" key="1">
    <citation type="journal article" date="2012" name="J. Bacteriol.">
        <title>Whole-Genome Sequences of Borrelia bissettii, Borrelia valaisiana, and Borrelia spielmanii.</title>
        <authorList>
            <person name="Schutzer S.E."/>
            <person name="Fraser-Liggett C.M."/>
            <person name="Qiu W.G."/>
            <person name="Kraiczy P."/>
            <person name="Mongodin E.F."/>
            <person name="Dunn J.J."/>
            <person name="Luft B.J."/>
            <person name="Casjens S.R."/>
        </authorList>
    </citation>
    <scope>NUCLEOTIDE SEQUENCE [LARGE SCALE GENOMIC DNA]</scope>
    <source>
        <strain evidence="2 3">VS116</strain>
        <plasmid evidence="2">VS116_lp36</plasmid>
    </source>
</reference>
<evidence type="ECO:0000313" key="3">
    <source>
        <dbReference type="Proteomes" id="UP000006163"/>
    </source>
</evidence>
<dbReference type="HOGENOM" id="CLU_2913341_0_0_12"/>
<keyword evidence="3" id="KW-1185">Reference proteome</keyword>
<accession>C0R8L8</accession>
<dbReference type="AlphaFoldDB" id="C0R8L8"/>
<name>C0R8L8_BORVA</name>